<proteinExistence type="predicted"/>
<keyword evidence="1" id="KW-0812">Transmembrane</keyword>
<evidence type="ECO:0000313" key="2">
    <source>
        <dbReference type="EMBL" id="PIA58873.1"/>
    </source>
</evidence>
<feature type="transmembrane region" description="Helical" evidence="1">
    <location>
        <begin position="27"/>
        <end position="50"/>
    </location>
</feature>
<dbReference type="Proteomes" id="UP000230069">
    <property type="component" value="Unassembled WGS sequence"/>
</dbReference>
<protein>
    <submittedName>
        <fullName evidence="2">Uncharacterized protein</fullName>
    </submittedName>
</protein>
<dbReference type="EMBL" id="KZ305021">
    <property type="protein sequence ID" value="PIA58873.1"/>
    <property type="molecule type" value="Genomic_DNA"/>
</dbReference>
<dbReference type="PANTHER" id="PTHR33133:SF1">
    <property type="entry name" value="EXPRESSED PROTEIN-RELATED"/>
    <property type="match status" value="1"/>
</dbReference>
<dbReference type="InParanoid" id="A0A2G5ESZ6"/>
<evidence type="ECO:0000313" key="3">
    <source>
        <dbReference type="Proteomes" id="UP000230069"/>
    </source>
</evidence>
<reference evidence="2 3" key="1">
    <citation type="submission" date="2017-09" db="EMBL/GenBank/DDBJ databases">
        <title>WGS assembly of Aquilegia coerulea Goldsmith.</title>
        <authorList>
            <person name="Hodges S."/>
            <person name="Kramer E."/>
            <person name="Nordborg M."/>
            <person name="Tomkins J."/>
            <person name="Borevitz J."/>
            <person name="Derieg N."/>
            <person name="Yan J."/>
            <person name="Mihaltcheva S."/>
            <person name="Hayes R.D."/>
            <person name="Rokhsar D."/>
        </authorList>
    </citation>
    <scope>NUCLEOTIDE SEQUENCE [LARGE SCALE GENOMIC DNA]</scope>
    <source>
        <strain evidence="3">cv. Goldsmith</strain>
    </source>
</reference>
<dbReference type="PANTHER" id="PTHR33133">
    <property type="entry name" value="OS08G0107100 PROTEIN-RELATED"/>
    <property type="match status" value="1"/>
</dbReference>
<accession>A0A2G5ESZ6</accession>
<name>A0A2G5ESZ6_AQUCA</name>
<keyword evidence="1" id="KW-1133">Transmembrane helix</keyword>
<keyword evidence="3" id="KW-1185">Reference proteome</keyword>
<feature type="transmembrane region" description="Helical" evidence="1">
    <location>
        <begin position="212"/>
        <end position="233"/>
    </location>
</feature>
<sequence>MANFSALQSVKNILNEVLKLSHRNKEIFFFIFLSTFIPSILLILAFVYSLTSVSTDLSMDNAISSMIIDPSKLDHFKQLLFFLLGSAITLFSMMNTVYVSAVSYLGRDLKLKDLFMKINKIWIRPVVTWFYITLIFAGFLFVLVAHLVLLFIFSKGSIIVLTIGIVLVLLAICLNMYIALVSMLSIVTSVLEDSYGLQAIRKGAQLLKGRKLVGFVLTFILMTLFGFHSLVSMMIKNMQMVPLKLLISFCAMIFVFLVKILSMMIYTVFYFDCKRSHGEKVEVEENMGYTKVSTLPLVDSALP</sequence>
<organism evidence="2 3">
    <name type="scientific">Aquilegia coerulea</name>
    <name type="common">Rocky mountain columbine</name>
    <dbReference type="NCBI Taxonomy" id="218851"/>
    <lineage>
        <taxon>Eukaryota</taxon>
        <taxon>Viridiplantae</taxon>
        <taxon>Streptophyta</taxon>
        <taxon>Embryophyta</taxon>
        <taxon>Tracheophyta</taxon>
        <taxon>Spermatophyta</taxon>
        <taxon>Magnoliopsida</taxon>
        <taxon>Ranunculales</taxon>
        <taxon>Ranunculaceae</taxon>
        <taxon>Thalictroideae</taxon>
        <taxon>Aquilegia</taxon>
    </lineage>
</organism>
<keyword evidence="1" id="KW-0472">Membrane</keyword>
<dbReference type="AlphaFoldDB" id="A0A2G5ESZ6"/>
<feature type="transmembrane region" description="Helical" evidence="1">
    <location>
        <begin position="245"/>
        <end position="271"/>
    </location>
</feature>
<dbReference type="FunCoup" id="A0A2G5ESZ6">
    <property type="interactions" value="66"/>
</dbReference>
<feature type="transmembrane region" description="Helical" evidence="1">
    <location>
        <begin position="79"/>
        <end position="105"/>
    </location>
</feature>
<gene>
    <name evidence="2" type="ORF">AQUCO_00400018v1</name>
</gene>
<evidence type="ECO:0000256" key="1">
    <source>
        <dbReference type="SAM" id="Phobius"/>
    </source>
</evidence>
<feature type="transmembrane region" description="Helical" evidence="1">
    <location>
        <begin position="126"/>
        <end position="152"/>
    </location>
</feature>
<feature type="transmembrane region" description="Helical" evidence="1">
    <location>
        <begin position="158"/>
        <end position="191"/>
    </location>
</feature>
<dbReference type="OrthoDB" id="777403at2759"/>